<feature type="region of interest" description="Disordered" evidence="1">
    <location>
        <begin position="1"/>
        <end position="25"/>
    </location>
</feature>
<dbReference type="Proteomes" id="UP000028547">
    <property type="component" value="Unassembled WGS sequence"/>
</dbReference>
<evidence type="ECO:0000256" key="1">
    <source>
        <dbReference type="SAM" id="MobiDB-lite"/>
    </source>
</evidence>
<evidence type="ECO:0000313" key="2">
    <source>
        <dbReference type="EMBL" id="KFA94681.1"/>
    </source>
</evidence>
<dbReference type="InterPro" id="IPR008969">
    <property type="entry name" value="CarboxyPept-like_regulatory"/>
</dbReference>
<feature type="compositionally biased region" description="Pro residues" evidence="1">
    <location>
        <begin position="10"/>
        <end position="20"/>
    </location>
</feature>
<comment type="caution">
    <text evidence="2">The sequence shown here is derived from an EMBL/GenBank/DDBJ whole genome shotgun (WGS) entry which is preliminary data.</text>
</comment>
<dbReference type="SUPFAM" id="SSF49464">
    <property type="entry name" value="Carboxypeptidase regulatory domain-like"/>
    <property type="match status" value="1"/>
</dbReference>
<dbReference type="AlphaFoldDB" id="A0A084T1U6"/>
<organism evidence="2 3">
    <name type="scientific">Archangium violaceum Cb vi76</name>
    <dbReference type="NCBI Taxonomy" id="1406225"/>
    <lineage>
        <taxon>Bacteria</taxon>
        <taxon>Pseudomonadati</taxon>
        <taxon>Myxococcota</taxon>
        <taxon>Myxococcia</taxon>
        <taxon>Myxococcales</taxon>
        <taxon>Cystobacterineae</taxon>
        <taxon>Archangiaceae</taxon>
        <taxon>Archangium</taxon>
    </lineage>
</organism>
<sequence>MLLTACPGPDTDPNPNPNPDPGGGSTFTVAGKVLAGEGQPIEGTSILIPGNGRQAVALDSTGSFSIEGVTAPYDVIVVQRAHRSATVYKGLSRRDPTLPFITNAEETGGSKATLEGTITGGSTPYDDDVPTHVEFVSANGSGGTEASPEGTYSTEVNWSGSSSITGSLFAIQLESSSPFLPPTGYLGYGRRDNVTLNAGTTSSAIDVAMNSVTSARLAGTITAPADYALAMISVGLMPEQNINLDLFRAFETSSAFDYVVPNIPQSTLSMEVMAVKGDVSDPENGAISILYKKGLTAGTSNAALVLQEPSRPGQPADGATVVTRTTEFSWTAFTGGIHMVQFQEKEPAAGTSPYTVSVFTSGTQTTLPDLSTVDMGLPANTRFTWRVQGIAPVASMNALGDLALINPMRGTTDFTVGTSEARTFTTSAAP</sequence>
<name>A0A084T1U6_9BACT</name>
<proteinExistence type="predicted"/>
<protein>
    <submittedName>
        <fullName evidence="2">Uncharacterized protein</fullName>
    </submittedName>
</protein>
<evidence type="ECO:0000313" key="3">
    <source>
        <dbReference type="Proteomes" id="UP000028547"/>
    </source>
</evidence>
<dbReference type="EMBL" id="JPMI01000005">
    <property type="protein sequence ID" value="KFA94681.1"/>
    <property type="molecule type" value="Genomic_DNA"/>
</dbReference>
<dbReference type="InterPro" id="IPR013783">
    <property type="entry name" value="Ig-like_fold"/>
</dbReference>
<dbReference type="Gene3D" id="2.60.40.10">
    <property type="entry name" value="Immunoglobulins"/>
    <property type="match status" value="1"/>
</dbReference>
<accession>A0A084T1U6</accession>
<reference evidence="2 3" key="1">
    <citation type="submission" date="2014-07" db="EMBL/GenBank/DDBJ databases">
        <title>Draft Genome Sequence of Gephyronic Acid Producer, Cystobacter violaceus Strain Cb vi76.</title>
        <authorList>
            <person name="Stevens D.C."/>
            <person name="Young J."/>
            <person name="Carmichael R."/>
            <person name="Tan J."/>
            <person name="Taylor R.E."/>
        </authorList>
    </citation>
    <scope>NUCLEOTIDE SEQUENCE [LARGE SCALE GENOMIC DNA]</scope>
    <source>
        <strain evidence="2 3">Cb vi76</strain>
    </source>
</reference>
<gene>
    <name evidence="2" type="ORF">Q664_01205</name>
</gene>